<dbReference type="PANTHER" id="PTHR47234:SF3">
    <property type="entry name" value="SECRETIN_TONB SHORT N-TERMINAL DOMAIN-CONTAINING PROTEIN"/>
    <property type="match status" value="1"/>
</dbReference>
<dbReference type="SUPFAM" id="SSF56935">
    <property type="entry name" value="Porins"/>
    <property type="match status" value="1"/>
</dbReference>
<keyword evidence="1" id="KW-0675">Receptor</keyword>
<protein>
    <submittedName>
        <fullName evidence="1">TonB-dependent receptor</fullName>
    </submittedName>
</protein>
<feature type="non-terminal residue" evidence="1">
    <location>
        <position position="273"/>
    </location>
</feature>
<dbReference type="Proteomes" id="UP000072867">
    <property type="component" value="Unassembled WGS sequence"/>
</dbReference>
<comment type="caution">
    <text evidence="1">The sequence shown here is derived from an EMBL/GenBank/DDBJ whole genome shotgun (WGS) entry which is preliminary data.</text>
</comment>
<dbReference type="PANTHER" id="PTHR47234">
    <property type="match status" value="1"/>
</dbReference>
<feature type="non-terminal residue" evidence="1">
    <location>
        <position position="1"/>
    </location>
</feature>
<accession>A0A147HQU0</accession>
<organism evidence="1 2">
    <name type="scientific">Sphingomonas sanguinis</name>
    <dbReference type="NCBI Taxonomy" id="33051"/>
    <lineage>
        <taxon>Bacteria</taxon>
        <taxon>Pseudomonadati</taxon>
        <taxon>Pseudomonadota</taxon>
        <taxon>Alphaproteobacteria</taxon>
        <taxon>Sphingomonadales</taxon>
        <taxon>Sphingomonadaceae</taxon>
        <taxon>Sphingomonas</taxon>
    </lineage>
</organism>
<dbReference type="EMBL" id="LDTD01000280">
    <property type="protein sequence ID" value="KTT62566.1"/>
    <property type="molecule type" value="Genomic_DNA"/>
</dbReference>
<sequence>DRLNVSGFFNYRQADLVQNGARSYAACPVAQLTKDSALSCSPLSTYSRSGFVSPVSGPNANAQYVNNPDGSRTFVPWGPGAGNAANPYDDVSFQRANERYTAGGFVNFKIAPEVEIYGDGIWFRDTSENPTPRRVYAYSVQGTTPYQVNCDNPFLSGGQAGALGCAPGSTGFAPLDVRYRFDGQPAQADRFVNMGFRASGGVRGNIGDAWSYDVGGVYARNQQDWYLGPTSQNDRVNRALDVVSVNGTPTCRSVVNGTDPSCIPFDAFRAGSG</sequence>
<dbReference type="PATRIC" id="fig|33051.3.peg.1963"/>
<gene>
    <name evidence="1" type="ORF">NS319_19560</name>
</gene>
<name>A0A147HQU0_9SPHN</name>
<dbReference type="AlphaFoldDB" id="A0A147HQU0"/>
<evidence type="ECO:0000313" key="1">
    <source>
        <dbReference type="EMBL" id="KTT62566.1"/>
    </source>
</evidence>
<proteinExistence type="predicted"/>
<evidence type="ECO:0000313" key="2">
    <source>
        <dbReference type="Proteomes" id="UP000072867"/>
    </source>
</evidence>
<reference evidence="1 2" key="1">
    <citation type="journal article" date="2016" name="Front. Microbiol.">
        <title>Genomic Resource of Rice Seed Associated Bacteria.</title>
        <authorList>
            <person name="Midha S."/>
            <person name="Bansal K."/>
            <person name="Sharma S."/>
            <person name="Kumar N."/>
            <person name="Patil P.P."/>
            <person name="Chaudhry V."/>
            <person name="Patil P.B."/>
        </authorList>
    </citation>
    <scope>NUCLEOTIDE SEQUENCE [LARGE SCALE GENOMIC DNA]</scope>
    <source>
        <strain evidence="1 2">NS319</strain>
    </source>
</reference>